<dbReference type="VEuPathDB" id="CryptoDB:Vbra_22003"/>
<sequence>MPTSTASSSRASTASCMELFGYLLHFSTPHRDEPTRKACHSEIRRVLRYLDLTNGQCRINKHWNMPFKWCTIIWCNVVVVPICQLIRATDRQPRIVDGRVNLYQQDGRWHIEMESGAPLLIPERFGTAAEIHELDQDGEEALRGSDRGDRDDTDAAAAEEDDREEWLERARATVERSEVNKATYLDEVDERHPFPSPARLRTRKLPRALPAHSRPLASKDALPLSHGRGGPPLSLPGLPAPPRAEEVQAESYLITDPEECLGLLPALFGVSDDSGHVPPGWDLSADDLQAIMGK</sequence>
<reference evidence="2 3" key="1">
    <citation type="submission" date="2014-11" db="EMBL/GenBank/DDBJ databases">
        <authorList>
            <person name="Zhu J."/>
            <person name="Qi W."/>
            <person name="Song R."/>
        </authorList>
    </citation>
    <scope>NUCLEOTIDE SEQUENCE [LARGE SCALE GENOMIC DNA]</scope>
</reference>
<dbReference type="Proteomes" id="UP000041254">
    <property type="component" value="Unassembled WGS sequence"/>
</dbReference>
<feature type="compositionally biased region" description="Acidic residues" evidence="1">
    <location>
        <begin position="151"/>
        <end position="165"/>
    </location>
</feature>
<name>A0A0G4G616_VITBC</name>
<feature type="compositionally biased region" description="Basic and acidic residues" evidence="1">
    <location>
        <begin position="137"/>
        <end position="150"/>
    </location>
</feature>
<dbReference type="AlphaFoldDB" id="A0A0G4G616"/>
<dbReference type="EMBL" id="CDMY01000573">
    <property type="protein sequence ID" value="CEM23954.1"/>
    <property type="molecule type" value="Genomic_DNA"/>
</dbReference>
<dbReference type="PhylomeDB" id="A0A0G4G616"/>
<accession>A0A0G4G616</accession>
<dbReference type="InParanoid" id="A0A0G4G616"/>
<feature type="region of interest" description="Disordered" evidence="1">
    <location>
        <begin position="188"/>
        <end position="240"/>
    </location>
</feature>
<evidence type="ECO:0000256" key="1">
    <source>
        <dbReference type="SAM" id="MobiDB-lite"/>
    </source>
</evidence>
<keyword evidence="3" id="KW-1185">Reference proteome</keyword>
<evidence type="ECO:0000313" key="3">
    <source>
        <dbReference type="Proteomes" id="UP000041254"/>
    </source>
</evidence>
<evidence type="ECO:0000313" key="2">
    <source>
        <dbReference type="EMBL" id="CEM23954.1"/>
    </source>
</evidence>
<feature type="compositionally biased region" description="Low complexity" evidence="1">
    <location>
        <begin position="222"/>
        <end position="237"/>
    </location>
</feature>
<proteinExistence type="predicted"/>
<feature type="region of interest" description="Disordered" evidence="1">
    <location>
        <begin position="137"/>
        <end position="165"/>
    </location>
</feature>
<organism evidence="2 3">
    <name type="scientific">Vitrella brassicaformis (strain CCMP3155)</name>
    <dbReference type="NCBI Taxonomy" id="1169540"/>
    <lineage>
        <taxon>Eukaryota</taxon>
        <taxon>Sar</taxon>
        <taxon>Alveolata</taxon>
        <taxon>Colpodellida</taxon>
        <taxon>Vitrellaceae</taxon>
        <taxon>Vitrella</taxon>
    </lineage>
</organism>
<protein>
    <submittedName>
        <fullName evidence="2">Uncharacterized protein</fullName>
    </submittedName>
</protein>
<gene>
    <name evidence="2" type="ORF">Vbra_22003</name>
</gene>